<dbReference type="PANTHER" id="PTHR13026:SF0">
    <property type="entry name" value="RIBOSOMAL RNA PROCESSING 1B"/>
    <property type="match status" value="1"/>
</dbReference>
<name>A0A0C9PZX5_9HYME</name>
<reference evidence="6" key="1">
    <citation type="submission" date="2015-01" db="EMBL/GenBank/DDBJ databases">
        <title>Transcriptome Assembly of Fopius arisanus.</title>
        <authorList>
            <person name="Geib S."/>
        </authorList>
    </citation>
    <scope>NUCLEOTIDE SEQUENCE</scope>
</reference>
<feature type="compositionally biased region" description="Basic residues" evidence="5">
    <location>
        <begin position="1"/>
        <end position="18"/>
    </location>
</feature>
<dbReference type="PANTHER" id="PTHR13026">
    <property type="entry name" value="NNP-1 PROTEIN NOVEL NUCLEAR PROTEIN 1 NOP52"/>
    <property type="match status" value="1"/>
</dbReference>
<keyword evidence="3" id="KW-0698">rRNA processing</keyword>
<organism evidence="6">
    <name type="scientific">Fopius arisanus</name>
    <dbReference type="NCBI Taxonomy" id="64838"/>
    <lineage>
        <taxon>Eukaryota</taxon>
        <taxon>Metazoa</taxon>
        <taxon>Ecdysozoa</taxon>
        <taxon>Arthropoda</taxon>
        <taxon>Hexapoda</taxon>
        <taxon>Insecta</taxon>
        <taxon>Pterygota</taxon>
        <taxon>Neoptera</taxon>
        <taxon>Endopterygota</taxon>
        <taxon>Hymenoptera</taxon>
        <taxon>Apocrita</taxon>
        <taxon>Ichneumonoidea</taxon>
        <taxon>Braconidae</taxon>
        <taxon>Opiinae</taxon>
        <taxon>Fopius</taxon>
    </lineage>
</organism>
<feature type="compositionally biased region" description="Polar residues" evidence="5">
    <location>
        <begin position="587"/>
        <end position="596"/>
    </location>
</feature>
<evidence type="ECO:0000313" key="6">
    <source>
        <dbReference type="EMBL" id="JAG76880.1"/>
    </source>
</evidence>
<dbReference type="GO" id="GO:0006364">
    <property type="term" value="P:rRNA processing"/>
    <property type="evidence" value="ECO:0007669"/>
    <property type="project" value="UniProtKB-KW"/>
</dbReference>
<dbReference type="Proteomes" id="UP000694866">
    <property type="component" value="Unplaced"/>
</dbReference>
<evidence type="ECO:0000313" key="7">
    <source>
        <dbReference type="Proteomes" id="UP000694866"/>
    </source>
</evidence>
<feature type="compositionally biased region" description="Low complexity" evidence="5">
    <location>
        <begin position="529"/>
        <end position="547"/>
    </location>
</feature>
<comment type="subcellular location">
    <subcellularLocation>
        <location evidence="1">Nucleus</location>
    </subcellularLocation>
</comment>
<dbReference type="AlphaFoldDB" id="A0A0C9PZX5"/>
<dbReference type="OrthoDB" id="2019504at2759"/>
<dbReference type="EMBL" id="GBYB01007113">
    <property type="protein sequence ID" value="JAG76880.1"/>
    <property type="molecule type" value="Transcribed_RNA"/>
</dbReference>
<evidence type="ECO:0000256" key="4">
    <source>
        <dbReference type="ARBA" id="ARBA00023242"/>
    </source>
</evidence>
<keyword evidence="4" id="KW-0539">Nucleus</keyword>
<accession>A0A0C9PZX5</accession>
<proteinExistence type="inferred from homology"/>
<comment type="similarity">
    <text evidence="2">Belongs to the RRP1 family.</text>
</comment>
<dbReference type="GeneID" id="105271155"/>
<feature type="region of interest" description="Disordered" evidence="5">
    <location>
        <begin position="1"/>
        <end position="25"/>
    </location>
</feature>
<evidence type="ECO:0000313" key="8">
    <source>
        <dbReference type="RefSeq" id="XP_011310829.1"/>
    </source>
</evidence>
<evidence type="ECO:0000256" key="1">
    <source>
        <dbReference type="ARBA" id="ARBA00004123"/>
    </source>
</evidence>
<feature type="region of interest" description="Disordered" evidence="5">
    <location>
        <begin position="579"/>
        <end position="599"/>
    </location>
</feature>
<gene>
    <name evidence="6" type="primary">Nnp-1_0</name>
    <name evidence="8" type="synonym">Nnp-1</name>
    <name evidence="6" type="ORF">g.40079</name>
</gene>
<dbReference type="GO" id="GO:0005634">
    <property type="term" value="C:nucleus"/>
    <property type="evidence" value="ECO:0007669"/>
    <property type="project" value="UniProtKB-SubCell"/>
</dbReference>
<accession>A0A9R1U711</accession>
<reference evidence="8" key="2">
    <citation type="submission" date="2025-04" db="UniProtKB">
        <authorList>
            <consortium name="RefSeq"/>
        </authorList>
    </citation>
    <scope>IDENTIFICATION</scope>
    <source>
        <strain evidence="8">USDA-PBARC FA_bdor</strain>
        <tissue evidence="8">Whole organism</tissue>
    </source>
</reference>
<evidence type="ECO:0000256" key="5">
    <source>
        <dbReference type="SAM" id="MobiDB-lite"/>
    </source>
</evidence>
<evidence type="ECO:0000256" key="3">
    <source>
        <dbReference type="ARBA" id="ARBA00022552"/>
    </source>
</evidence>
<dbReference type="Pfam" id="PF05997">
    <property type="entry name" value="Nop52"/>
    <property type="match status" value="1"/>
</dbReference>
<dbReference type="CTD" id="44391"/>
<feature type="compositionally biased region" description="Basic and acidic residues" evidence="5">
    <location>
        <begin position="451"/>
        <end position="482"/>
    </location>
</feature>
<dbReference type="InterPro" id="IPR010301">
    <property type="entry name" value="RRP1"/>
</dbReference>
<dbReference type="RefSeq" id="XP_011310829.1">
    <property type="nucleotide sequence ID" value="XM_011312527.1"/>
</dbReference>
<feature type="region of interest" description="Disordered" evidence="5">
    <location>
        <begin position="406"/>
        <end position="487"/>
    </location>
</feature>
<feature type="region of interest" description="Disordered" evidence="5">
    <location>
        <begin position="527"/>
        <end position="555"/>
    </location>
</feature>
<feature type="region of interest" description="Disordered" evidence="5">
    <location>
        <begin position="297"/>
        <end position="318"/>
    </location>
</feature>
<keyword evidence="7" id="KW-1185">Reference proteome</keyword>
<evidence type="ECO:0000256" key="2">
    <source>
        <dbReference type="ARBA" id="ARBA00006374"/>
    </source>
</evidence>
<feature type="region of interest" description="Disordered" evidence="5">
    <location>
        <begin position="628"/>
        <end position="656"/>
    </location>
</feature>
<dbReference type="GO" id="GO:0030688">
    <property type="term" value="C:preribosome, small subunit precursor"/>
    <property type="evidence" value="ECO:0007669"/>
    <property type="project" value="InterPro"/>
</dbReference>
<sequence>MMGMKKLLKRTRARKKHTGSPLQGKIVKNEGTNGFKMPKQKKTLVIAQEIKFARVLASNDKKARAKMLKKLRAWITVRSKSSFVFTETDFLRLWKGLFYCMWMSDKPLVQEELAESISDLVHCFENMEFAILYTKCALKTLSIEWFGIDQYRLDKFQMLVRRIFRQTFILSRKLGWDVDNIKEIAKVIEEILLDSKGSLGFKFHVTEIFMEELAKVSGGEIPEERVTELLRPFAIYLATIDDERQIRNVMQHIFRYLIFQSDVGIEYMEKFDAWRKAGYPTGSIEAMQKLEVSDDEVSSTEEDLIDSSPSPLDPRAGRVNVDLPQIPFDPLQISRLIEEYKFHPSSTTKTRRRIKRLIKDFNELSKGTMPLGVQKVDIPPKKSPETNPKKAAFKFLEFEQELYSDSARNQGKKKRKTDLAELNPKKLKIKESKSLESSPPDASPGGVPQKSPEKNQKKMKKSPEDREKSSPKKKSLQKEFKVKTTKTKVKKLKKVKKSLNGELLDGIDDFTSFKKSRKIPYDLDSSWNVETSESSSSVTPAVTPKTTPEGKNEIANKKTAIVEDVRVGNVSWLQPLAKKLEGEGRNTGKSPGTPESITKKRVKIMLQKNTAQHTSEYFKQIMMSPEIPYDANKKPKAGVLKPSPLPSPVNPFYQKL</sequence>
<dbReference type="KEGG" id="fas:105271155"/>
<protein>
    <submittedName>
        <fullName evidence="6">Nnp-1_0 protein</fullName>
    </submittedName>
    <submittedName>
        <fullName evidence="8">Ribosomal RNA processing protein 1 homolog</fullName>
    </submittedName>
</protein>